<accession>A0ABP8JQF4</accession>
<dbReference type="InterPro" id="IPR004104">
    <property type="entry name" value="Gfo/Idh/MocA-like_OxRdtase_C"/>
</dbReference>
<dbReference type="Gene3D" id="3.30.360.10">
    <property type="entry name" value="Dihydrodipicolinate Reductase, domain 2"/>
    <property type="match status" value="1"/>
</dbReference>
<protein>
    <submittedName>
        <fullName evidence="6">Gfo/Idh/MocA family oxidoreductase</fullName>
    </submittedName>
</protein>
<gene>
    <name evidence="6" type="ORF">GCM10023187_00290</name>
</gene>
<dbReference type="NCBIfam" id="NF008607">
    <property type="entry name" value="PRK11579.1"/>
    <property type="match status" value="1"/>
</dbReference>
<keyword evidence="2" id="KW-0560">Oxidoreductase</keyword>
<reference evidence="7" key="1">
    <citation type="journal article" date="2019" name="Int. J. Syst. Evol. Microbiol.">
        <title>The Global Catalogue of Microorganisms (GCM) 10K type strain sequencing project: providing services to taxonomists for standard genome sequencing and annotation.</title>
        <authorList>
            <consortium name="The Broad Institute Genomics Platform"/>
            <consortium name="The Broad Institute Genome Sequencing Center for Infectious Disease"/>
            <person name="Wu L."/>
            <person name="Ma J."/>
        </authorList>
    </citation>
    <scope>NUCLEOTIDE SEQUENCE [LARGE SCALE GENOMIC DNA]</scope>
    <source>
        <strain evidence="7">JCM 17925</strain>
    </source>
</reference>
<comment type="similarity">
    <text evidence="1">Belongs to the Gfo/Idh/MocA family.</text>
</comment>
<dbReference type="PANTHER" id="PTHR43708">
    <property type="entry name" value="CONSERVED EXPRESSED OXIDOREDUCTASE (EUROFUNG)"/>
    <property type="match status" value="1"/>
</dbReference>
<dbReference type="InterPro" id="IPR051317">
    <property type="entry name" value="Gfo/Idh/MocA_oxidoreduct"/>
</dbReference>
<name>A0ABP8JQF4_9BACT</name>
<organism evidence="6 7">
    <name type="scientific">Nibrella viscosa</name>
    <dbReference type="NCBI Taxonomy" id="1084524"/>
    <lineage>
        <taxon>Bacteria</taxon>
        <taxon>Pseudomonadati</taxon>
        <taxon>Bacteroidota</taxon>
        <taxon>Cytophagia</taxon>
        <taxon>Cytophagales</taxon>
        <taxon>Spirosomataceae</taxon>
        <taxon>Nibrella</taxon>
    </lineage>
</organism>
<comment type="caution">
    <text evidence="6">The sequence shown here is derived from an EMBL/GenBank/DDBJ whole genome shotgun (WGS) entry which is preliminary data.</text>
</comment>
<dbReference type="Pfam" id="PF01408">
    <property type="entry name" value="GFO_IDH_MocA"/>
    <property type="match status" value="1"/>
</dbReference>
<dbReference type="RefSeq" id="WP_345262692.1">
    <property type="nucleotide sequence ID" value="NZ_BAABHB010000001.1"/>
</dbReference>
<feature type="compositionally biased region" description="Polar residues" evidence="3">
    <location>
        <begin position="274"/>
        <end position="291"/>
    </location>
</feature>
<dbReference type="Gene3D" id="3.40.50.720">
    <property type="entry name" value="NAD(P)-binding Rossmann-like Domain"/>
    <property type="match status" value="1"/>
</dbReference>
<dbReference type="InterPro" id="IPR036291">
    <property type="entry name" value="NAD(P)-bd_dom_sf"/>
</dbReference>
<dbReference type="InterPro" id="IPR000683">
    <property type="entry name" value="Gfo/Idh/MocA-like_OxRdtase_N"/>
</dbReference>
<evidence type="ECO:0000256" key="1">
    <source>
        <dbReference type="ARBA" id="ARBA00010928"/>
    </source>
</evidence>
<evidence type="ECO:0000256" key="3">
    <source>
        <dbReference type="SAM" id="MobiDB-lite"/>
    </source>
</evidence>
<proteinExistence type="inferred from homology"/>
<sequence>MSRTIQVGLIGFGLSGRYFHAPFLTVNPYFKLAKVVERHRNDAQAFDPAIQTVRSHEDLLSDPAIDLVIVGSPNDTHYPYAKAALEADKHVLIEKPFANTSEQARELLDLATAKGLVAIPYQNRRYDADFLTIQQLLEQHKLGDVVEYEAHFDRYRPDVLNSWKELDPEGGGNLLNLGPHLIDQAVLLFGVPDAVFAEVRTVRPGGVLDDYFDIRLFYPNKRVILKSNMLAADNSLRYVIHGTKGSFVKHGLDIQEETQRKNILPNTPDWGQEPESQYGTLTTPEGKQTIPSRRGNYHHFYDNLYRAIVGESGPEVTAEQAYTTIRIMELALESSRTGRGLKFERGRPAV</sequence>
<evidence type="ECO:0000259" key="4">
    <source>
        <dbReference type="Pfam" id="PF01408"/>
    </source>
</evidence>
<dbReference type="SUPFAM" id="SSF51735">
    <property type="entry name" value="NAD(P)-binding Rossmann-fold domains"/>
    <property type="match status" value="1"/>
</dbReference>
<dbReference type="Pfam" id="PF02894">
    <property type="entry name" value="GFO_IDH_MocA_C"/>
    <property type="match status" value="1"/>
</dbReference>
<dbReference type="Proteomes" id="UP001500936">
    <property type="component" value="Unassembled WGS sequence"/>
</dbReference>
<dbReference type="PANTHER" id="PTHR43708:SF5">
    <property type="entry name" value="CONSERVED EXPRESSED OXIDOREDUCTASE (EUROFUNG)-RELATED"/>
    <property type="match status" value="1"/>
</dbReference>
<evidence type="ECO:0000259" key="5">
    <source>
        <dbReference type="Pfam" id="PF02894"/>
    </source>
</evidence>
<evidence type="ECO:0000313" key="6">
    <source>
        <dbReference type="EMBL" id="GAA4394462.1"/>
    </source>
</evidence>
<keyword evidence="7" id="KW-1185">Reference proteome</keyword>
<evidence type="ECO:0000313" key="7">
    <source>
        <dbReference type="Proteomes" id="UP001500936"/>
    </source>
</evidence>
<feature type="domain" description="Gfo/Idh/MocA-like oxidoreductase N-terminal" evidence="4">
    <location>
        <begin position="5"/>
        <end position="118"/>
    </location>
</feature>
<dbReference type="EMBL" id="BAABHB010000001">
    <property type="protein sequence ID" value="GAA4394462.1"/>
    <property type="molecule type" value="Genomic_DNA"/>
</dbReference>
<evidence type="ECO:0000256" key="2">
    <source>
        <dbReference type="ARBA" id="ARBA00023002"/>
    </source>
</evidence>
<feature type="domain" description="Gfo/Idh/MocA-like oxidoreductase C-terminal" evidence="5">
    <location>
        <begin position="135"/>
        <end position="342"/>
    </location>
</feature>
<feature type="region of interest" description="Disordered" evidence="3">
    <location>
        <begin position="263"/>
        <end position="293"/>
    </location>
</feature>